<evidence type="ECO:0000313" key="3">
    <source>
        <dbReference type="Proteomes" id="UP000474630"/>
    </source>
</evidence>
<gene>
    <name evidence="2" type="ORF">G0Q07_17665</name>
</gene>
<dbReference type="RefSeq" id="WP_163348392.1">
    <property type="nucleotide sequence ID" value="NZ_CP048409.1"/>
</dbReference>
<dbReference type="KEGG" id="drc:G0Q07_17665"/>
<keyword evidence="3" id="KW-1185">Reference proteome</keyword>
<protein>
    <recommendedName>
        <fullName evidence="1">DUF7793 domain-containing protein</fullName>
    </recommendedName>
</protein>
<accession>A0A6C0RJP2</accession>
<reference evidence="2 3" key="1">
    <citation type="submission" date="2020-02" db="EMBL/GenBank/DDBJ databases">
        <title>Genome sequencing for Draconibacterium sp. strain M1.</title>
        <authorList>
            <person name="Park S.-J."/>
        </authorList>
    </citation>
    <scope>NUCLEOTIDE SEQUENCE [LARGE SCALE GENOMIC DNA]</scope>
    <source>
        <strain evidence="2 3">M1</strain>
    </source>
</reference>
<dbReference type="InterPro" id="IPR056695">
    <property type="entry name" value="DUF7793"/>
</dbReference>
<proteinExistence type="predicted"/>
<dbReference type="Pfam" id="PF25056">
    <property type="entry name" value="DUF7793"/>
    <property type="match status" value="1"/>
</dbReference>
<dbReference type="Proteomes" id="UP000474630">
    <property type="component" value="Chromosome"/>
</dbReference>
<name>A0A6C0RJP2_9BACT</name>
<sequence length="130" mass="14782">MENSEGTEYQVGGDIVRLRKNNIIHVIAKGLQSNELAVEMKKLCLDLNAQMEGKCNYLINVNECGKNEPGAREIWKELGDHDNTHKAAIYGMNPVARLIANFVIGSYSKHNMRFFKSEEEAIDWLLNEKD</sequence>
<dbReference type="AlphaFoldDB" id="A0A6C0RJP2"/>
<feature type="domain" description="DUF7793" evidence="1">
    <location>
        <begin position="20"/>
        <end position="126"/>
    </location>
</feature>
<organism evidence="2 3">
    <name type="scientific">Draconibacterium halophilum</name>
    <dbReference type="NCBI Taxonomy" id="2706887"/>
    <lineage>
        <taxon>Bacteria</taxon>
        <taxon>Pseudomonadati</taxon>
        <taxon>Bacteroidota</taxon>
        <taxon>Bacteroidia</taxon>
        <taxon>Marinilabiliales</taxon>
        <taxon>Prolixibacteraceae</taxon>
        <taxon>Draconibacterium</taxon>
    </lineage>
</organism>
<evidence type="ECO:0000313" key="2">
    <source>
        <dbReference type="EMBL" id="QIA09421.1"/>
    </source>
</evidence>
<dbReference type="EMBL" id="CP048409">
    <property type="protein sequence ID" value="QIA09421.1"/>
    <property type="molecule type" value="Genomic_DNA"/>
</dbReference>
<dbReference type="Gene3D" id="3.40.970.30">
    <property type="entry name" value="yp_829618.1 like domains"/>
    <property type="match status" value="1"/>
</dbReference>
<evidence type="ECO:0000259" key="1">
    <source>
        <dbReference type="Pfam" id="PF25056"/>
    </source>
</evidence>